<dbReference type="PANTHER" id="PTHR11046:SF25">
    <property type="match status" value="1"/>
</dbReference>
<name>A0A1X7UR85_AMPQE</name>
<dbReference type="InterPro" id="IPR042567">
    <property type="entry name" value="SPIN/Ssty_sf"/>
</dbReference>
<dbReference type="InterPro" id="IPR022894">
    <property type="entry name" value="Oligoribonuclease"/>
</dbReference>
<evidence type="ECO:0000256" key="1">
    <source>
        <dbReference type="ARBA" id="ARBA00022722"/>
    </source>
</evidence>
<dbReference type="EnsemblMetazoa" id="Aqu2.1.30166_001">
    <property type="protein sequence ID" value="Aqu2.1.30166_001"/>
    <property type="gene ID" value="Aqu2.1.30166"/>
</dbReference>
<organism evidence="2">
    <name type="scientific">Amphimedon queenslandica</name>
    <name type="common">Sponge</name>
    <dbReference type="NCBI Taxonomy" id="400682"/>
    <lineage>
        <taxon>Eukaryota</taxon>
        <taxon>Metazoa</taxon>
        <taxon>Porifera</taxon>
        <taxon>Demospongiae</taxon>
        <taxon>Heteroscleromorpha</taxon>
        <taxon>Haplosclerida</taxon>
        <taxon>Niphatidae</taxon>
        <taxon>Amphimedon</taxon>
    </lineage>
</organism>
<dbReference type="GO" id="GO:0000175">
    <property type="term" value="F:3'-5'-RNA exonuclease activity"/>
    <property type="evidence" value="ECO:0007669"/>
    <property type="project" value="InterPro"/>
</dbReference>
<keyword evidence="1" id="KW-0378">Hydrolase</keyword>
<sequence>MMIESLAVVQAQLGDGLLESNDFTTLQTDGTTKFGEHFATYDLKTESFSYSLGLRHVFSGSANDTLETFKEILSDIDSVQLSLGREAVSSQILSKIKNTMSDRHAAEKLFNELLNDFRADVLPTIMEKWDELAVEEKEQLTRMNNFFCGLHYLVGLAECSDRTVSLWEASLSENESSHASSSGTQRLIRTACKAFHHRGSQQCGTSTLFRSYLKQKGIFKLPLAQFIGNRFNILFYDAAGVYYLQHHMVQFLQSVHGKNVNRLLQSVLDDLNNPILIAGCRALGLIDKIVTGPLWRRLEESSVSVLDMSYTYCQLKVKFDTWANDSSTLIDGSARCINDDVIHDDDVWRALIRPDSSDTMTQELLQLLFNTFSVTTQRLLIDHLPDGIHHNITDERIVQEIASVPTTNVSPERDFAVLDRYLREKPNAQLISLEAMVLFAHNKTSFWIAHLSSDERKEIFQAARKLAPEFKEKFRRRREEIEREHRQNMEKRIEENSRKQLKEAKEKENLTRKVEEFGGLWTKRAEVESGLESCTTQKEKKDALKLQINFRKKVLRQVHENSDIFKFSKNRRQLTVLQLMQNLLMLIDNSVSSTNHMIMTHPELLVGKRIRHCFQVEDELVWFNGTVINLNPVSMEYEIQYDGEEDTCSFTLLDDIVSGDLELQ</sequence>
<keyword evidence="1" id="KW-0540">Nuclease</keyword>
<dbReference type="AlphaFoldDB" id="A0A1X7UR85"/>
<dbReference type="InParanoid" id="A0A1X7UR85"/>
<accession>A0A1X7UR85</accession>
<reference evidence="2" key="1">
    <citation type="submission" date="2017-05" db="UniProtKB">
        <authorList>
            <consortium name="EnsemblMetazoa"/>
        </authorList>
    </citation>
    <scope>IDENTIFICATION</scope>
</reference>
<evidence type="ECO:0000313" key="2">
    <source>
        <dbReference type="EnsemblMetazoa" id="Aqu2.1.30166_001"/>
    </source>
</evidence>
<dbReference type="Gene3D" id="2.80.10.70">
    <property type="entry name" value="Spindlin/Ssty"/>
    <property type="match status" value="1"/>
</dbReference>
<dbReference type="PANTHER" id="PTHR11046">
    <property type="entry name" value="OLIGORIBONUCLEASE, MITOCHONDRIAL"/>
    <property type="match status" value="1"/>
</dbReference>
<protein>
    <submittedName>
        <fullName evidence="2">Uncharacterized protein</fullName>
    </submittedName>
</protein>
<proteinExistence type="predicted"/>